<dbReference type="AlphaFoldDB" id="A0A4Q0SYR5"/>
<evidence type="ECO:0000313" key="11">
    <source>
        <dbReference type="Proteomes" id="UP000289437"/>
    </source>
</evidence>
<feature type="transmembrane region" description="Helical" evidence="9">
    <location>
        <begin position="292"/>
        <end position="314"/>
    </location>
</feature>
<dbReference type="GO" id="GO:0005886">
    <property type="term" value="C:plasma membrane"/>
    <property type="evidence" value="ECO:0007669"/>
    <property type="project" value="UniProtKB-SubCell"/>
</dbReference>
<comment type="subcellular location">
    <subcellularLocation>
        <location evidence="1">Cell membrane</location>
        <topology evidence="1">Multi-pass membrane protein</topology>
    </subcellularLocation>
</comment>
<evidence type="ECO:0000256" key="9">
    <source>
        <dbReference type="SAM" id="Phobius"/>
    </source>
</evidence>
<evidence type="ECO:0000256" key="2">
    <source>
        <dbReference type="ARBA" id="ARBA00022475"/>
    </source>
</evidence>
<feature type="transmembrane region" description="Helical" evidence="9">
    <location>
        <begin position="370"/>
        <end position="391"/>
    </location>
</feature>
<gene>
    <name evidence="10" type="ORF">GRAN_4837</name>
</gene>
<feature type="transmembrane region" description="Helical" evidence="9">
    <location>
        <begin position="403"/>
        <end position="423"/>
    </location>
</feature>
<feature type="transmembrane region" description="Helical" evidence="9">
    <location>
        <begin position="189"/>
        <end position="212"/>
    </location>
</feature>
<keyword evidence="2" id="KW-1003">Cell membrane</keyword>
<reference evidence="10 11" key="1">
    <citation type="submission" date="2018-11" db="EMBL/GenBank/DDBJ databases">
        <authorList>
            <person name="Mardanov A.V."/>
            <person name="Ravin N.V."/>
            <person name="Dedysh S.N."/>
        </authorList>
    </citation>
    <scope>NUCLEOTIDE SEQUENCE [LARGE SCALE GENOMIC DNA]</scope>
    <source>
        <strain evidence="10 11">AF10</strain>
    </source>
</reference>
<dbReference type="GO" id="GO:0016758">
    <property type="term" value="F:hexosyltransferase activity"/>
    <property type="evidence" value="ECO:0007669"/>
    <property type="project" value="InterPro"/>
</dbReference>
<evidence type="ECO:0000256" key="1">
    <source>
        <dbReference type="ARBA" id="ARBA00004651"/>
    </source>
</evidence>
<evidence type="ECO:0000313" key="10">
    <source>
        <dbReference type="EMBL" id="RXH54186.1"/>
    </source>
</evidence>
<dbReference type="Pfam" id="PF09594">
    <property type="entry name" value="GT87"/>
    <property type="match status" value="1"/>
</dbReference>
<feature type="transmembrane region" description="Helical" evidence="9">
    <location>
        <begin position="117"/>
        <end position="137"/>
    </location>
</feature>
<reference evidence="11" key="2">
    <citation type="submission" date="2019-02" db="EMBL/GenBank/DDBJ databases">
        <title>Granulicella sibirica sp. nov., a psychrotolerant acidobacterium isolated from an organic soil layer in forested tundra, West Siberia.</title>
        <authorList>
            <person name="Oshkin I.Y."/>
            <person name="Kulichevskaya I.S."/>
            <person name="Rijpstra W.I.C."/>
            <person name="Sinninghe Damste J.S."/>
            <person name="Rakitin A.L."/>
            <person name="Ravin N.V."/>
            <person name="Dedysh S.N."/>
        </authorList>
    </citation>
    <scope>NUCLEOTIDE SEQUENCE [LARGE SCALE GENOMIC DNA]</scope>
    <source>
        <strain evidence="11">AF10</strain>
    </source>
</reference>
<feature type="transmembrane region" description="Helical" evidence="9">
    <location>
        <begin position="430"/>
        <end position="450"/>
    </location>
</feature>
<organism evidence="10 11">
    <name type="scientific">Granulicella sibirica</name>
    <dbReference type="NCBI Taxonomy" id="2479048"/>
    <lineage>
        <taxon>Bacteria</taxon>
        <taxon>Pseudomonadati</taxon>
        <taxon>Acidobacteriota</taxon>
        <taxon>Terriglobia</taxon>
        <taxon>Terriglobales</taxon>
        <taxon>Acidobacteriaceae</taxon>
        <taxon>Granulicella</taxon>
    </lineage>
</organism>
<dbReference type="RefSeq" id="WP_128915426.1">
    <property type="nucleotide sequence ID" value="NZ_RDSM01000005.1"/>
</dbReference>
<feature type="transmembrane region" description="Helical" evidence="9">
    <location>
        <begin position="162"/>
        <end position="183"/>
    </location>
</feature>
<evidence type="ECO:0000256" key="4">
    <source>
        <dbReference type="ARBA" id="ARBA00022692"/>
    </source>
</evidence>
<evidence type="ECO:0000256" key="8">
    <source>
        <dbReference type="SAM" id="MobiDB-lite"/>
    </source>
</evidence>
<sequence length="667" mass="73057">MATEIRTIPLPRASSTPSPALQAWVRVEWLLLFICAGVFALRTVPSAFATLQTDFPNYYLTAKLAREGVDTAHVYEWRWLARQKDHHEIDRSVIGLVPITPFSTLAVAPLAGFKPLIAKRIWLVFQIALLLPIVYGLREMTGQPLRRIALIVLGCPPLHRNLLYGQFYVLLTALLIGACWAHQRKRMSLAGALVAIATAIKLFPVVFCLYFLRKREWRALLAAVATGAACIAVSVSVFGWEVHRTYLRQILPWTLRGEGFPPYALGSGSLSTLLHCLFVYEPQWNPQPWHPSPVFFVVLQAVLPMVILAPALLLCDERDDSASRVALEWSALTVGTLTVSTIPASYNFTLLVLPMTVLVAWLLRRRSSLAWLAIVLYVGIGLPSGWDVGSASGLGAVLQVPRLYMLVALAAVFYVTMGSIALHTPKRRRVTLAIGGILALVAALQVASGLHHQRGLYDDFAYRIPDASGALLTAAPGWHDGDVLRIAMQPTGYRLLEHMSAPPSNVPFSESAVGPDEISFATNNERVLVESAGARSTITSRGGGHLQGYRRCRVSDALPGWTISRVPAGSSWTWNRVRPPSSRGARSGTSFDAKHDRRGTGDVSSRRIADRCRACEGDLGLAPSAHQRGAESRGASGWRGSISRCFARWTLASLQPHGSRKLESRTP</sequence>
<evidence type="ECO:0000256" key="3">
    <source>
        <dbReference type="ARBA" id="ARBA00022679"/>
    </source>
</evidence>
<feature type="transmembrane region" description="Helical" evidence="9">
    <location>
        <begin position="219"/>
        <end position="240"/>
    </location>
</feature>
<proteinExistence type="inferred from homology"/>
<evidence type="ECO:0000256" key="6">
    <source>
        <dbReference type="ARBA" id="ARBA00023136"/>
    </source>
</evidence>
<feature type="region of interest" description="Disordered" evidence="8">
    <location>
        <begin position="575"/>
        <end position="606"/>
    </location>
</feature>
<comment type="similarity">
    <text evidence="7">Belongs to the glycosyltransferase 87 family.</text>
</comment>
<accession>A0A4Q0SYR5</accession>
<feature type="transmembrane region" description="Helical" evidence="9">
    <location>
        <begin position="344"/>
        <end position="363"/>
    </location>
</feature>
<feature type="transmembrane region" description="Helical" evidence="9">
    <location>
        <begin position="23"/>
        <end position="41"/>
    </location>
</feature>
<evidence type="ECO:0000256" key="5">
    <source>
        <dbReference type="ARBA" id="ARBA00022989"/>
    </source>
</evidence>
<dbReference type="Proteomes" id="UP000289437">
    <property type="component" value="Unassembled WGS sequence"/>
</dbReference>
<evidence type="ECO:0000256" key="7">
    <source>
        <dbReference type="ARBA" id="ARBA00024033"/>
    </source>
</evidence>
<keyword evidence="4 9" id="KW-0812">Transmembrane</keyword>
<keyword evidence="11" id="KW-1185">Reference proteome</keyword>
<feature type="transmembrane region" description="Helical" evidence="9">
    <location>
        <begin position="260"/>
        <end position="280"/>
    </location>
</feature>
<feature type="compositionally biased region" description="Basic and acidic residues" evidence="8">
    <location>
        <begin position="592"/>
        <end position="606"/>
    </location>
</feature>
<protein>
    <submittedName>
        <fullName evidence="10">Putative conserved integral membrane protein</fullName>
    </submittedName>
</protein>
<dbReference type="OrthoDB" id="104043at2"/>
<name>A0A4Q0SYR5_9BACT</name>
<comment type="caution">
    <text evidence="10">The sequence shown here is derived from an EMBL/GenBank/DDBJ whole genome shotgun (WGS) entry which is preliminary data.</text>
</comment>
<keyword evidence="3" id="KW-0808">Transferase</keyword>
<dbReference type="InterPro" id="IPR018584">
    <property type="entry name" value="GT87"/>
</dbReference>
<dbReference type="EMBL" id="RDSM01000005">
    <property type="protein sequence ID" value="RXH54186.1"/>
    <property type="molecule type" value="Genomic_DNA"/>
</dbReference>
<keyword evidence="5 9" id="KW-1133">Transmembrane helix</keyword>
<keyword evidence="6 9" id="KW-0472">Membrane</keyword>